<organism evidence="1">
    <name type="scientific">Opuntia streptacantha</name>
    <name type="common">Prickly pear cactus</name>
    <name type="synonym">Opuntia cardona</name>
    <dbReference type="NCBI Taxonomy" id="393608"/>
    <lineage>
        <taxon>Eukaryota</taxon>
        <taxon>Viridiplantae</taxon>
        <taxon>Streptophyta</taxon>
        <taxon>Embryophyta</taxon>
        <taxon>Tracheophyta</taxon>
        <taxon>Spermatophyta</taxon>
        <taxon>Magnoliopsida</taxon>
        <taxon>eudicotyledons</taxon>
        <taxon>Gunneridae</taxon>
        <taxon>Pentapetalae</taxon>
        <taxon>Caryophyllales</taxon>
        <taxon>Cactineae</taxon>
        <taxon>Cactaceae</taxon>
        <taxon>Opuntioideae</taxon>
        <taxon>Opuntia</taxon>
    </lineage>
</organism>
<reference evidence="1" key="2">
    <citation type="submission" date="2020-07" db="EMBL/GenBank/DDBJ databases">
        <authorList>
            <person name="Vera ALvarez R."/>
            <person name="Arias-Moreno D.M."/>
            <person name="Jimenez-Jacinto V."/>
            <person name="Jimenez-Bremont J.F."/>
            <person name="Swaminathan K."/>
            <person name="Moose S.P."/>
            <person name="Guerrero-Gonzalez M.L."/>
            <person name="Marino-Ramirez L."/>
            <person name="Landsman D."/>
            <person name="Rodriguez-Kessler M."/>
            <person name="Delgado-Sanchez P."/>
        </authorList>
    </citation>
    <scope>NUCLEOTIDE SEQUENCE</scope>
    <source>
        <tissue evidence="1">Cladode</tissue>
    </source>
</reference>
<proteinExistence type="predicted"/>
<reference evidence="1" key="1">
    <citation type="journal article" date="2013" name="J. Plant Res.">
        <title>Effect of fungi and light on seed germination of three Opuntia species from semiarid lands of central Mexico.</title>
        <authorList>
            <person name="Delgado-Sanchez P."/>
            <person name="Jimenez-Bremont J.F."/>
            <person name="Guerrero-Gonzalez Mde L."/>
            <person name="Flores J."/>
        </authorList>
    </citation>
    <scope>NUCLEOTIDE SEQUENCE</scope>
    <source>
        <tissue evidence="1">Cladode</tissue>
    </source>
</reference>
<evidence type="ECO:0000313" key="1">
    <source>
        <dbReference type="EMBL" id="MBA4670078.1"/>
    </source>
</evidence>
<accession>A0A7C9AJI2</accession>
<protein>
    <submittedName>
        <fullName evidence="1">Uncharacterized protein</fullName>
    </submittedName>
</protein>
<sequence>MCFNLWLNLTWSCIWRRTNYLVLKITMSLAIGIKMDPNFPYFPKWLEMFWPFPYPQLHLNRHLVWEEKFLMRIGAHLHQKQLNQLFALGIGYTYMATKLSCRSKSIWKPCVEI</sequence>
<name>A0A7C9AJI2_OPUST</name>
<dbReference type="EMBL" id="GISG01246049">
    <property type="protein sequence ID" value="MBA4670078.1"/>
    <property type="molecule type" value="Transcribed_RNA"/>
</dbReference>
<dbReference type="AlphaFoldDB" id="A0A7C9AJI2"/>